<proteinExistence type="predicted"/>
<gene>
    <name evidence="2" type="ORF">Plil01_001030400</name>
</gene>
<evidence type="ECO:0000313" key="2">
    <source>
        <dbReference type="EMBL" id="GMF25036.1"/>
    </source>
</evidence>
<organism evidence="2 3">
    <name type="scientific">Phytophthora lilii</name>
    <dbReference type="NCBI Taxonomy" id="2077276"/>
    <lineage>
        <taxon>Eukaryota</taxon>
        <taxon>Sar</taxon>
        <taxon>Stramenopiles</taxon>
        <taxon>Oomycota</taxon>
        <taxon>Peronosporomycetes</taxon>
        <taxon>Peronosporales</taxon>
        <taxon>Peronosporaceae</taxon>
        <taxon>Phytophthora</taxon>
    </lineage>
</organism>
<keyword evidence="3" id="KW-1185">Reference proteome</keyword>
<protein>
    <submittedName>
        <fullName evidence="2">Unnamed protein product</fullName>
    </submittedName>
</protein>
<evidence type="ECO:0000256" key="1">
    <source>
        <dbReference type="SAM" id="MobiDB-lite"/>
    </source>
</evidence>
<sequence>MVEPPLNAQAFKIPGVTEMVELTHRSLLLIFNLAPMRPSPLLHALLAAALLTATSAIDFGFEYDDDGAQTADFGGTENEDQTSGEDSFQVPALASSSSVRTGCWPQLIGSGDQNLFSHLLTRWNTLSKGLGGDFDWGTLGGDCSGSNEGD</sequence>
<dbReference type="AlphaFoldDB" id="A0A9W6WS64"/>
<evidence type="ECO:0000313" key="3">
    <source>
        <dbReference type="Proteomes" id="UP001165083"/>
    </source>
</evidence>
<comment type="caution">
    <text evidence="2">The sequence shown here is derived from an EMBL/GenBank/DDBJ whole genome shotgun (WGS) entry which is preliminary data.</text>
</comment>
<name>A0A9W6WS64_9STRA</name>
<accession>A0A9W6WS64</accession>
<reference evidence="2" key="1">
    <citation type="submission" date="2023-04" db="EMBL/GenBank/DDBJ databases">
        <title>Phytophthora lilii NBRC 32176.</title>
        <authorList>
            <person name="Ichikawa N."/>
            <person name="Sato H."/>
            <person name="Tonouchi N."/>
        </authorList>
    </citation>
    <scope>NUCLEOTIDE SEQUENCE</scope>
    <source>
        <strain evidence="2">NBRC 32176</strain>
    </source>
</reference>
<dbReference type="Proteomes" id="UP001165083">
    <property type="component" value="Unassembled WGS sequence"/>
</dbReference>
<feature type="region of interest" description="Disordered" evidence="1">
    <location>
        <begin position="68"/>
        <end position="87"/>
    </location>
</feature>
<dbReference type="EMBL" id="BSXW01000539">
    <property type="protein sequence ID" value="GMF25036.1"/>
    <property type="molecule type" value="Genomic_DNA"/>
</dbReference>